<dbReference type="InterPro" id="IPR029014">
    <property type="entry name" value="NiFe-Hase_large"/>
</dbReference>
<dbReference type="SUPFAM" id="SSF56762">
    <property type="entry name" value="HydB/Nqo4-like"/>
    <property type="match status" value="1"/>
</dbReference>
<evidence type="ECO:0000256" key="5">
    <source>
        <dbReference type="ARBA" id="ARBA00023002"/>
    </source>
</evidence>
<keyword evidence="4 6" id="KW-0479">Metal-binding</keyword>
<evidence type="ECO:0000256" key="2">
    <source>
        <dbReference type="ARBA" id="ARBA00009292"/>
    </source>
</evidence>
<feature type="binding site" evidence="6">
    <location>
        <position position="449"/>
    </location>
    <ligand>
        <name>Mg(2+)</name>
        <dbReference type="ChEBI" id="CHEBI:18420"/>
    </ligand>
</feature>
<keyword evidence="5" id="KW-0560">Oxidoreductase</keyword>
<feature type="binding site" evidence="6">
    <location>
        <position position="65"/>
    </location>
    <ligand>
        <name>Fe cation</name>
        <dbReference type="ChEBI" id="CHEBI:24875"/>
    </ligand>
</feature>
<dbReference type="GO" id="GO:0016151">
    <property type="term" value="F:nickel cation binding"/>
    <property type="evidence" value="ECO:0007669"/>
    <property type="project" value="InterPro"/>
</dbReference>
<comment type="cofactor">
    <cofactor evidence="6">
        <name>Fe cation</name>
        <dbReference type="ChEBI" id="CHEBI:24875"/>
    </cofactor>
</comment>
<evidence type="ECO:0000256" key="4">
    <source>
        <dbReference type="ARBA" id="ARBA00022723"/>
    </source>
</evidence>
<feature type="binding site" evidence="6">
    <location>
        <position position="65"/>
    </location>
    <ligand>
        <name>Ni(2+)</name>
        <dbReference type="ChEBI" id="CHEBI:49786"/>
    </ligand>
</feature>
<keyword evidence="6" id="KW-0460">Magnesium</keyword>
<dbReference type="Proteomes" id="UP000262583">
    <property type="component" value="Chromosome"/>
</dbReference>
<dbReference type="Pfam" id="PF00374">
    <property type="entry name" value="NiFeSe_Hases"/>
    <property type="match status" value="2"/>
</dbReference>
<dbReference type="InterPro" id="IPR001501">
    <property type="entry name" value="Ni-dep_hyd_lsu"/>
</dbReference>
<feature type="binding site" evidence="6">
    <location>
        <position position="443"/>
    </location>
    <ligand>
        <name>Ni(2+)</name>
        <dbReference type="ChEBI" id="CHEBI:49786"/>
    </ligand>
</feature>
<comment type="similarity">
    <text evidence="2">Belongs to the [NiFe]/[NiFeSe] hydrogenase large subunit family.</text>
</comment>
<organism evidence="7 8">
    <name type="scientific">Sumerlaea chitinivorans</name>
    <dbReference type="NCBI Taxonomy" id="2250252"/>
    <lineage>
        <taxon>Bacteria</taxon>
        <taxon>Candidatus Sumerlaeota</taxon>
        <taxon>Candidatus Sumerlaeia</taxon>
        <taxon>Candidatus Sumerlaeales</taxon>
        <taxon>Candidatus Sumerlaeaceae</taxon>
        <taxon>Candidatus Sumerlaea</taxon>
    </lineage>
</organism>
<reference evidence="7 8" key="1">
    <citation type="submission" date="2018-05" db="EMBL/GenBank/DDBJ databases">
        <title>A metagenomic window into the 2 km-deep terrestrial subsurface aquifer revealed taxonomically and functionally diverse microbial community comprising novel uncultured bacterial lineages.</title>
        <authorList>
            <person name="Kadnikov V.V."/>
            <person name="Mardanov A.V."/>
            <person name="Beletsky A.V."/>
            <person name="Banks D."/>
            <person name="Pimenov N.V."/>
            <person name="Frank Y.A."/>
            <person name="Karnachuk O.V."/>
            <person name="Ravin N.V."/>
        </authorList>
    </citation>
    <scope>NUCLEOTIDE SEQUENCE [LARGE SCALE GENOMIC DNA]</scope>
    <source>
        <strain evidence="7">BY</strain>
    </source>
</reference>
<feature type="binding site" evidence="6">
    <location>
        <position position="446"/>
    </location>
    <ligand>
        <name>Fe cation</name>
        <dbReference type="ChEBI" id="CHEBI:24875"/>
    </ligand>
</feature>
<keyword evidence="3 6" id="KW-0533">Nickel</keyword>
<dbReference type="GO" id="GO:0008901">
    <property type="term" value="F:ferredoxin hydrogenase activity"/>
    <property type="evidence" value="ECO:0007669"/>
    <property type="project" value="InterPro"/>
</dbReference>
<evidence type="ECO:0000256" key="3">
    <source>
        <dbReference type="ARBA" id="ARBA00022596"/>
    </source>
</evidence>
<dbReference type="Gene3D" id="1.10.645.10">
    <property type="entry name" value="Cytochrome-c3 Hydrogenase, chain B"/>
    <property type="match status" value="1"/>
</dbReference>
<comment type="cofactor">
    <cofactor evidence="1 6">
        <name>Ni(2+)</name>
        <dbReference type="ChEBI" id="CHEBI:49786"/>
    </cofactor>
</comment>
<protein>
    <submittedName>
        <fullName evidence="7">NAD-reducing hydrogenase subunit HoxH</fullName>
    </submittedName>
</protein>
<dbReference type="KEGG" id="schv:BRCON_1906"/>
<keyword evidence="7" id="KW-0371">Homeobox</keyword>
<dbReference type="PROSITE" id="PS00508">
    <property type="entry name" value="NI_HGENASE_L_2"/>
    <property type="match status" value="1"/>
</dbReference>
<feature type="binding site" evidence="6">
    <location>
        <position position="397"/>
    </location>
    <ligand>
        <name>Mg(2+)</name>
        <dbReference type="ChEBI" id="CHEBI:18420"/>
    </ligand>
</feature>
<sequence length="474" mass="52969">MAKQITIDPVTRIEGHAKITIYLNDEGIVQDAQFHVTQYRGFEKLCEGRPFAEMPSLMARTCGICPVSHLIASAKACDALLAVQVPRTGRMLRHVLNLGQIVQSHALSFFHLSSPDFLLGMDADPAKRHLFALAESHPQIARDGIALRKFGQRVIERLAGKRIHPAWVVPGGVSDPLDAATRDEILAEIPQAMEIATRTLEWYKKTYKQFREEIATFANFPTLFMGLVDEDGYLAFTHGKVRVVDSAGNVIADQLEIANYQDFIGEAVEPYSYLKSPYYKPLGYPEGIYRVGPLARLNIADRCNTPRADEEWAEFRELDRRVVLSSFHYHYARLIEIIAALEQMERTLRDPDILSPHVRAHAGANAFEGVGVSEAPRGMLLHHYRIDENGLVTWANLIIATGHNNLAMNRGVLQAAKHFVRGDKIEEGMLNRVEAVIRCYDPCLSCSTHAVGQMPLRVELVGPTGQVLDVATRD</sequence>
<name>A0A2Z4Y8C4_SUMC1</name>
<dbReference type="EMBL" id="CP030759">
    <property type="protein sequence ID" value="AXA36683.1"/>
    <property type="molecule type" value="Genomic_DNA"/>
</dbReference>
<evidence type="ECO:0000313" key="7">
    <source>
        <dbReference type="EMBL" id="AXA36683.1"/>
    </source>
</evidence>
<feature type="binding site" evidence="6">
    <location>
        <position position="43"/>
    </location>
    <ligand>
        <name>Mg(2+)</name>
        <dbReference type="ChEBI" id="CHEBI:18420"/>
    </ligand>
</feature>
<dbReference type="InterPro" id="IPR018194">
    <property type="entry name" value="Ni-dep_hyd_lsu_Ni_BS"/>
</dbReference>
<keyword evidence="6" id="KW-0408">Iron</keyword>
<dbReference type="AlphaFoldDB" id="A0A2Z4Y8C4"/>
<feature type="binding site" evidence="6">
    <location>
        <position position="62"/>
    </location>
    <ligand>
        <name>Mg(2+)</name>
        <dbReference type="ChEBI" id="CHEBI:18420"/>
    </ligand>
</feature>
<dbReference type="GO" id="GO:0003677">
    <property type="term" value="F:DNA binding"/>
    <property type="evidence" value="ECO:0007669"/>
    <property type="project" value="UniProtKB-KW"/>
</dbReference>
<evidence type="ECO:0000256" key="1">
    <source>
        <dbReference type="ARBA" id="ARBA00001967"/>
    </source>
</evidence>
<gene>
    <name evidence="7" type="ORF">BRCON_1906</name>
</gene>
<accession>A0A2Z4Y8C4</accession>
<evidence type="ECO:0000313" key="8">
    <source>
        <dbReference type="Proteomes" id="UP000262583"/>
    </source>
</evidence>
<dbReference type="PANTHER" id="PTHR43600">
    <property type="entry name" value="COENZYME F420 HYDROGENASE, SUBUNIT ALPHA"/>
    <property type="match status" value="1"/>
</dbReference>
<evidence type="ECO:0000256" key="6">
    <source>
        <dbReference type="PIRSR" id="PIRSR601501-1"/>
    </source>
</evidence>
<proteinExistence type="inferred from homology"/>
<dbReference type="PANTHER" id="PTHR43600:SF2">
    <property type="entry name" value="F420-NON-REDUCING HYDROGENASE VHU SUBUNIT A"/>
    <property type="match status" value="1"/>
</dbReference>